<sequence>MRKRGLPGIQGKQKTEVTELSLPFPKKRVLLSQVVSLLRAVLFRTLLFNQLYSSFLSSLLNYSAYFSTGPQMGALALILHGLRLQCKQFIDYNPPSLSE</sequence>
<organism evidence="1 2">
    <name type="scientific">Rangifer tarandus platyrhynchus</name>
    <name type="common">Svalbard reindeer</name>
    <dbReference type="NCBI Taxonomy" id="3082113"/>
    <lineage>
        <taxon>Eukaryota</taxon>
        <taxon>Metazoa</taxon>
        <taxon>Chordata</taxon>
        <taxon>Craniata</taxon>
        <taxon>Vertebrata</taxon>
        <taxon>Euteleostomi</taxon>
        <taxon>Mammalia</taxon>
        <taxon>Eutheria</taxon>
        <taxon>Laurasiatheria</taxon>
        <taxon>Artiodactyla</taxon>
        <taxon>Ruminantia</taxon>
        <taxon>Pecora</taxon>
        <taxon>Cervidae</taxon>
        <taxon>Odocoileinae</taxon>
        <taxon>Rangifer</taxon>
    </lineage>
</organism>
<proteinExistence type="predicted"/>
<dbReference type="Proteomes" id="UP001176941">
    <property type="component" value="Chromosome 29"/>
</dbReference>
<evidence type="ECO:0000313" key="1">
    <source>
        <dbReference type="EMBL" id="CAI9169233.1"/>
    </source>
</evidence>
<dbReference type="EMBL" id="OX459965">
    <property type="protein sequence ID" value="CAI9169233.1"/>
    <property type="molecule type" value="Genomic_DNA"/>
</dbReference>
<keyword evidence="2" id="KW-1185">Reference proteome</keyword>
<accession>A0ABN8Z9F0</accession>
<name>A0ABN8Z9F0_RANTA</name>
<protein>
    <submittedName>
        <fullName evidence="1">Uncharacterized protein</fullName>
    </submittedName>
</protein>
<gene>
    <name evidence="1" type="ORF">MRATA1EN1_LOCUS18195</name>
</gene>
<reference evidence="1" key="1">
    <citation type="submission" date="2023-04" db="EMBL/GenBank/DDBJ databases">
        <authorList>
            <consortium name="ELIXIR-Norway"/>
        </authorList>
    </citation>
    <scope>NUCLEOTIDE SEQUENCE [LARGE SCALE GENOMIC DNA]</scope>
</reference>
<evidence type="ECO:0000313" key="2">
    <source>
        <dbReference type="Proteomes" id="UP001176941"/>
    </source>
</evidence>